<dbReference type="RefSeq" id="WP_007786257.1">
    <property type="nucleotide sequence ID" value="NZ_BJOD01000062.1"/>
</dbReference>
<reference evidence="2 3" key="1">
    <citation type="submission" date="2018-10" db="EMBL/GenBank/DDBJ databases">
        <title>Phylogenomics of Brevibacillus.</title>
        <authorList>
            <person name="Dunlap C."/>
        </authorList>
    </citation>
    <scope>NUCLEOTIDE SEQUENCE [LARGE SCALE GENOMIC DNA]</scope>
    <source>
        <strain evidence="2 3">NRRL NRS 1219</strain>
    </source>
</reference>
<dbReference type="Proteomes" id="UP000276178">
    <property type="component" value="Unassembled WGS sequence"/>
</dbReference>
<dbReference type="EMBL" id="RHHN01000040">
    <property type="protein sequence ID" value="RNB54317.1"/>
    <property type="molecule type" value="Genomic_DNA"/>
</dbReference>
<reference evidence="1 4" key="2">
    <citation type="submission" date="2019-06" db="EMBL/GenBank/DDBJ databases">
        <title>Whole genome shotgun sequence of Brevibacillus agri NBRC 15538.</title>
        <authorList>
            <person name="Hosoyama A."/>
            <person name="Uohara A."/>
            <person name="Ohji S."/>
            <person name="Ichikawa N."/>
        </authorList>
    </citation>
    <scope>NUCLEOTIDE SEQUENCE [LARGE SCALE GENOMIC DNA]</scope>
    <source>
        <strain evidence="1 4">NBRC 15538</strain>
    </source>
</reference>
<evidence type="ECO:0000313" key="1">
    <source>
        <dbReference type="EMBL" id="GED28186.1"/>
    </source>
</evidence>
<sequence length="89" mass="10026">MDSVLVEKITRLVLAKLEERPTTQPLTPEELRRWQDISASIQGTKAANPAADAAPRPLSREELKRWNEITASMQGTKAGGQVTFYRYNQ</sequence>
<evidence type="ECO:0000313" key="2">
    <source>
        <dbReference type="EMBL" id="RNB54317.1"/>
    </source>
</evidence>
<name>A0A3M8AUK5_9BACL</name>
<dbReference type="GeneID" id="82813533"/>
<comment type="caution">
    <text evidence="2">The sequence shown here is derived from an EMBL/GenBank/DDBJ whole genome shotgun (WGS) entry which is preliminary data.</text>
</comment>
<protein>
    <submittedName>
        <fullName evidence="2">Uncharacterized protein</fullName>
    </submittedName>
</protein>
<dbReference type="Proteomes" id="UP000317180">
    <property type="component" value="Unassembled WGS sequence"/>
</dbReference>
<proteinExistence type="predicted"/>
<gene>
    <name evidence="1" type="ORF">BAG01nite_42880</name>
    <name evidence="2" type="ORF">EB820_14205</name>
</gene>
<dbReference type="EMBL" id="BJOD01000062">
    <property type="protein sequence ID" value="GED28186.1"/>
    <property type="molecule type" value="Genomic_DNA"/>
</dbReference>
<dbReference type="AlphaFoldDB" id="A0A3M8AUK5"/>
<evidence type="ECO:0000313" key="4">
    <source>
        <dbReference type="Proteomes" id="UP000317180"/>
    </source>
</evidence>
<evidence type="ECO:0000313" key="3">
    <source>
        <dbReference type="Proteomes" id="UP000276178"/>
    </source>
</evidence>
<organism evidence="2 3">
    <name type="scientific">Brevibacillus agri</name>
    <dbReference type="NCBI Taxonomy" id="51101"/>
    <lineage>
        <taxon>Bacteria</taxon>
        <taxon>Bacillati</taxon>
        <taxon>Bacillota</taxon>
        <taxon>Bacilli</taxon>
        <taxon>Bacillales</taxon>
        <taxon>Paenibacillaceae</taxon>
        <taxon>Brevibacillus</taxon>
    </lineage>
</organism>
<accession>A0A3M8AUK5</accession>
<keyword evidence="4" id="KW-1185">Reference proteome</keyword>